<reference evidence="3" key="1">
    <citation type="journal article" date="2013" name="Stand. Genomic Sci.">
        <title>Complete genome sequence of Desulfocapsa sulfexigens, a marine deltaproteobacterium specialized in disproportionating inorganic sulfur compounds.</title>
        <authorList>
            <person name="Finster K.W."/>
            <person name="Kjeldsen K.U."/>
            <person name="Kube M."/>
            <person name="Reinhardt R."/>
            <person name="Mussmann M."/>
            <person name="Amann R."/>
            <person name="Schreiber L."/>
        </authorList>
    </citation>
    <scope>NUCLEOTIDE SEQUENCE [LARGE SCALE GENOMIC DNA]</scope>
    <source>
        <strain evidence="3">DSM 10523 / SB164P1</strain>
    </source>
</reference>
<dbReference type="GO" id="GO:0004620">
    <property type="term" value="F:phospholipase activity"/>
    <property type="evidence" value="ECO:0007669"/>
    <property type="project" value="InterPro"/>
</dbReference>
<dbReference type="HOGENOM" id="CLU_561099_0_0_7"/>
<dbReference type="Proteomes" id="UP000011721">
    <property type="component" value="Chromosome"/>
</dbReference>
<dbReference type="GO" id="GO:0006629">
    <property type="term" value="P:lipid metabolic process"/>
    <property type="evidence" value="ECO:0007669"/>
    <property type="project" value="InterPro"/>
</dbReference>
<dbReference type="SUPFAM" id="SSF56931">
    <property type="entry name" value="Outer membrane phospholipase A (OMPLA)"/>
    <property type="match status" value="1"/>
</dbReference>
<dbReference type="InterPro" id="IPR011042">
    <property type="entry name" value="6-blade_b-propeller_TolB-like"/>
</dbReference>
<dbReference type="InterPro" id="IPR001258">
    <property type="entry name" value="NHL_repeat"/>
</dbReference>
<gene>
    <name evidence="2" type="ordered locus">UWK_02661</name>
</gene>
<dbReference type="RefSeq" id="WP_015404883.1">
    <property type="nucleotide sequence ID" value="NC_020304.1"/>
</dbReference>
<accession>M1PC41</accession>
<keyword evidence="3" id="KW-1185">Reference proteome</keyword>
<dbReference type="Gene3D" id="2.40.230.10">
    <property type="entry name" value="Phospholipase A1"/>
    <property type="match status" value="1"/>
</dbReference>
<proteinExistence type="predicted"/>
<dbReference type="Pfam" id="PF01436">
    <property type="entry name" value="NHL"/>
    <property type="match status" value="1"/>
</dbReference>
<sequence>MDQKHLMIVAVLFLLSGIFTSIVPVQAQINETDQSGNTITEMPSDVSSGTSASTNIIGTNTTIDNPLGLVVDKEWIYVVNRDGNSVDIFPRKGKGNIAPTRSISGPNTTLSSAAGVAVDANWIYVANPGGHNILVFPLTGTGNIAPTRIIFSSNSSMFEPSGVAVNENLIYVTNRNTHSVQVFPIDATGMPPENKEPDSTSYWGRLSSHEENAVGMTYDDDSDEPFLDFKVSLKYPILHDGIPDSPFSPRLYFAFTGRFGQYVFTRDSSPVIGKRFNPEFFLRGWTNTDPNKEVYYSFYLGHESNGQSINSQNEYYGKQNSLREDKENPYYANDYISRGWDYVGFDFRMKRVKLSKFDFIFTHELKLRYFLEWGPLQKDREDYNDWENDSEGKPREYVDGISYNFTTNLKLDDDFLDFITGGDISIDLTTGYSKIFKYLTIRGEYGLLFWDNLPISVWASHGYNSDLSLYYKKVTSFGIRLTLRSF</sequence>
<dbReference type="SUPFAM" id="SSF63825">
    <property type="entry name" value="YWTD domain"/>
    <property type="match status" value="1"/>
</dbReference>
<dbReference type="STRING" id="1167006.UWK_02661"/>
<protein>
    <submittedName>
        <fullName evidence="2">NHL repeat protein</fullName>
    </submittedName>
</protein>
<organism evidence="2 3">
    <name type="scientific">Desulfocapsa sulfexigens (strain DSM 10523 / SB164P1)</name>
    <dbReference type="NCBI Taxonomy" id="1167006"/>
    <lineage>
        <taxon>Bacteria</taxon>
        <taxon>Pseudomonadati</taxon>
        <taxon>Thermodesulfobacteriota</taxon>
        <taxon>Desulfobulbia</taxon>
        <taxon>Desulfobulbales</taxon>
        <taxon>Desulfocapsaceae</taxon>
        <taxon>Desulfocapsa</taxon>
    </lineage>
</organism>
<dbReference type="Gene3D" id="2.120.10.30">
    <property type="entry name" value="TolB, C-terminal domain"/>
    <property type="match status" value="1"/>
</dbReference>
<keyword evidence="1" id="KW-0677">Repeat</keyword>
<dbReference type="AlphaFoldDB" id="M1PC41"/>
<evidence type="ECO:0000313" key="3">
    <source>
        <dbReference type="Proteomes" id="UP000011721"/>
    </source>
</evidence>
<name>M1PC41_DESSD</name>
<dbReference type="EMBL" id="CP003985">
    <property type="protein sequence ID" value="AGF79197.1"/>
    <property type="molecule type" value="Genomic_DNA"/>
</dbReference>
<evidence type="ECO:0000313" key="2">
    <source>
        <dbReference type="EMBL" id="AGF79197.1"/>
    </source>
</evidence>
<evidence type="ECO:0000256" key="1">
    <source>
        <dbReference type="ARBA" id="ARBA00022737"/>
    </source>
</evidence>
<dbReference type="KEGG" id="dsf:UWK_02661"/>
<dbReference type="InterPro" id="IPR036541">
    <property type="entry name" value="PLipase_A1_sf"/>
</dbReference>
<dbReference type="GO" id="GO:0016020">
    <property type="term" value="C:membrane"/>
    <property type="evidence" value="ECO:0007669"/>
    <property type="project" value="InterPro"/>
</dbReference>
<dbReference type="eggNOG" id="COG3391">
    <property type="taxonomic scope" value="Bacteria"/>
</dbReference>